<feature type="region of interest" description="Disordered" evidence="1">
    <location>
        <begin position="755"/>
        <end position="1115"/>
    </location>
</feature>
<feature type="compositionally biased region" description="Pro residues" evidence="1">
    <location>
        <begin position="150"/>
        <end position="159"/>
    </location>
</feature>
<dbReference type="AlphaFoldDB" id="A0A6A6S0D5"/>
<feature type="compositionally biased region" description="Polar residues" evidence="1">
    <location>
        <begin position="50"/>
        <end position="66"/>
    </location>
</feature>
<reference evidence="2" key="1">
    <citation type="journal article" date="2020" name="Stud. Mycol.">
        <title>101 Dothideomycetes genomes: a test case for predicting lifestyles and emergence of pathogens.</title>
        <authorList>
            <person name="Haridas S."/>
            <person name="Albert R."/>
            <person name="Binder M."/>
            <person name="Bloem J."/>
            <person name="Labutti K."/>
            <person name="Salamov A."/>
            <person name="Andreopoulos B."/>
            <person name="Baker S."/>
            <person name="Barry K."/>
            <person name="Bills G."/>
            <person name="Bluhm B."/>
            <person name="Cannon C."/>
            <person name="Castanera R."/>
            <person name="Culley D."/>
            <person name="Daum C."/>
            <person name="Ezra D."/>
            <person name="Gonzalez J."/>
            <person name="Henrissat B."/>
            <person name="Kuo A."/>
            <person name="Liang C."/>
            <person name="Lipzen A."/>
            <person name="Lutzoni F."/>
            <person name="Magnuson J."/>
            <person name="Mondo S."/>
            <person name="Nolan M."/>
            <person name="Ohm R."/>
            <person name="Pangilinan J."/>
            <person name="Park H.-J."/>
            <person name="Ramirez L."/>
            <person name="Alfaro M."/>
            <person name="Sun H."/>
            <person name="Tritt A."/>
            <person name="Yoshinaga Y."/>
            <person name="Zwiers L.-H."/>
            <person name="Turgeon B."/>
            <person name="Goodwin S."/>
            <person name="Spatafora J."/>
            <person name="Crous P."/>
            <person name="Grigoriev I."/>
        </authorList>
    </citation>
    <scope>NUCLEOTIDE SEQUENCE</scope>
    <source>
        <strain evidence="2">CBS 473.64</strain>
    </source>
</reference>
<dbReference type="EMBL" id="MU006784">
    <property type="protein sequence ID" value="KAF2640807.1"/>
    <property type="molecule type" value="Genomic_DNA"/>
</dbReference>
<sequence length="1115" mass="121829">MPPKRKNKASKTAASTPIKPSPAELAHSKRRNSVQGGKTSRLPSIALHMTTRQAAKTASNHTSSGAPSLASIDSRRSSLNSLSRFEDGQSEENADERPAKRARLSTGSPQPSATSTLDQSAVVNGAQTPELAELPKPQLQLQLQSLSQSSPPPQPPPLPISNGAKTSRKRRASDGSSQSSKTVSARPNGVLTRTESTISDTQPRRKKRKATQTPADSADIIPELTDDASTAPNSPEQLAEVDSSQNLHHVLPTNGEAPAKLGRRLPGRRRAPHPDVNVETDLRRQLNLKMSYRSLAKLQKSLLEELSSRATTSLEKEPDYYKQVPAYEPLMAALDQHKAARLAQVETLRREQLEQLERVRVATEHIEREKFTQRFQDLQEDLLLQCFYRMKQIDRRAKGQDTMATDDEDNIVIATCTSAEFPTIADDDRLGSKYASRSRAYVDTELSLDEDILRRRLGNLQTAFVAKNDDVDDPIEKYPAGFGAYNGPDRTEAMAHWNIGSLLAAAVDVESAPPQPIPPKVIPNEQADALSLLASLAADAPRETLLQMLPEQHKQAVLPSMLTRETSPIHPFPQDGGSMTPMHDTMSDEVPSVPEVSRRSTPAPQINPIEPTREPIIVKTESLARCGIMDIMNDTDLPTERTRESQPPVPDRTTNATPFQQVSASQDLPPLRNGTSELETVRHQQEAHRFLPYSESPTVSSHPPIEQAPWSPVKRFTPGWAPRIPSYTKMSEESLRKRDPLNAIRAMLDAKALSEGRIPASQRNEESARKAAAEREQARDNESSLTGPSSTSGIREASRSSSKDASNPPATTYITSPSVQPLSYHQSPNVAPSYPPPHRSDSQDTTSSHWGRDRRLSGSQAPRDRRLSGSQVPRPPSTSSFVGSPSQHYRPEPSKAGPNQAPQQSSYAAPSAQQLPSISSTLPPKPPGPPPSGPINFCFAYYDPAPSRTSYPSPAPSSYPSTSHPAPYAPAPPQSAPSYGTGPPRYGGYVPPPGSFQAPPPPPTTLPPYPPLKIHQYGGQPILPANMAPPPSHSQQPISFVGQSAPSAYSPPQQQSSVHRRTPSYEHISSTQFESSDGRPTDSMSRQRRQYRSYHAPGTQFRSYQGPDSGRRRGN</sequence>
<organism evidence="2 3">
    <name type="scientific">Massarina eburnea CBS 473.64</name>
    <dbReference type="NCBI Taxonomy" id="1395130"/>
    <lineage>
        <taxon>Eukaryota</taxon>
        <taxon>Fungi</taxon>
        <taxon>Dikarya</taxon>
        <taxon>Ascomycota</taxon>
        <taxon>Pezizomycotina</taxon>
        <taxon>Dothideomycetes</taxon>
        <taxon>Pleosporomycetidae</taxon>
        <taxon>Pleosporales</taxon>
        <taxon>Massarineae</taxon>
        <taxon>Massarinaceae</taxon>
        <taxon>Massarina</taxon>
    </lineage>
</organism>
<feature type="compositionally biased region" description="Pro residues" evidence="1">
    <location>
        <begin position="990"/>
        <end position="1011"/>
    </location>
</feature>
<dbReference type="Proteomes" id="UP000799753">
    <property type="component" value="Unassembled WGS sequence"/>
</dbReference>
<protein>
    <submittedName>
        <fullName evidence="2">Uncharacterized protein</fullName>
    </submittedName>
</protein>
<keyword evidence="3" id="KW-1185">Reference proteome</keyword>
<feature type="compositionally biased region" description="Polar residues" evidence="1">
    <location>
        <begin position="105"/>
        <end position="127"/>
    </location>
</feature>
<feature type="region of interest" description="Disordered" evidence="1">
    <location>
        <begin position="636"/>
        <end position="672"/>
    </location>
</feature>
<feature type="compositionally biased region" description="Polar residues" evidence="1">
    <location>
        <begin position="652"/>
        <end position="666"/>
    </location>
</feature>
<gene>
    <name evidence="2" type="ORF">P280DRAFT_518159</name>
</gene>
<evidence type="ECO:0000256" key="1">
    <source>
        <dbReference type="SAM" id="MobiDB-lite"/>
    </source>
</evidence>
<evidence type="ECO:0000313" key="2">
    <source>
        <dbReference type="EMBL" id="KAF2640807.1"/>
    </source>
</evidence>
<accession>A0A6A6S0D5</accession>
<feature type="compositionally biased region" description="Polar residues" evidence="1">
    <location>
        <begin position="33"/>
        <end position="42"/>
    </location>
</feature>
<feature type="compositionally biased region" description="Polar residues" evidence="1">
    <location>
        <begin position="1033"/>
        <end position="1042"/>
    </location>
</feature>
<evidence type="ECO:0000313" key="3">
    <source>
        <dbReference type="Proteomes" id="UP000799753"/>
    </source>
</evidence>
<dbReference type="OrthoDB" id="4188028at2759"/>
<feature type="compositionally biased region" description="Polar residues" evidence="1">
    <location>
        <begin position="803"/>
        <end position="830"/>
    </location>
</feature>
<feature type="compositionally biased region" description="Low complexity" evidence="1">
    <location>
        <begin position="976"/>
        <end position="989"/>
    </location>
</feature>
<feature type="compositionally biased region" description="Polar residues" evidence="1">
    <location>
        <begin position="227"/>
        <end position="247"/>
    </location>
</feature>
<feature type="compositionally biased region" description="Basic and acidic residues" evidence="1">
    <location>
        <begin position="763"/>
        <end position="782"/>
    </location>
</feature>
<feature type="compositionally biased region" description="Low complexity" evidence="1">
    <location>
        <begin position="134"/>
        <end position="149"/>
    </location>
</feature>
<feature type="compositionally biased region" description="Low complexity" evidence="1">
    <location>
        <begin position="898"/>
        <end position="917"/>
    </location>
</feature>
<feature type="region of interest" description="Disordered" evidence="1">
    <location>
        <begin position="585"/>
        <end position="609"/>
    </location>
</feature>
<feature type="compositionally biased region" description="Polar residues" evidence="1">
    <location>
        <begin position="783"/>
        <end position="795"/>
    </location>
</feature>
<feature type="compositionally biased region" description="Basic and acidic residues" evidence="1">
    <location>
        <begin position="850"/>
        <end position="867"/>
    </location>
</feature>
<proteinExistence type="predicted"/>
<feature type="region of interest" description="Disordered" evidence="1">
    <location>
        <begin position="1"/>
        <end position="275"/>
    </location>
</feature>
<feature type="compositionally biased region" description="Polar residues" evidence="1">
    <location>
        <begin position="174"/>
        <end position="201"/>
    </location>
</feature>
<feature type="compositionally biased region" description="Basic residues" evidence="1">
    <location>
        <begin position="261"/>
        <end position="271"/>
    </location>
</feature>
<feature type="compositionally biased region" description="Polar residues" evidence="1">
    <location>
        <begin position="877"/>
        <end position="887"/>
    </location>
</feature>
<feature type="compositionally biased region" description="Pro residues" evidence="1">
    <location>
        <begin position="923"/>
        <end position="933"/>
    </location>
</feature>
<feature type="compositionally biased region" description="Low complexity" evidence="1">
    <location>
        <begin position="944"/>
        <end position="966"/>
    </location>
</feature>
<feature type="compositionally biased region" description="Low complexity" evidence="1">
    <location>
        <begin position="1043"/>
        <end position="1057"/>
    </location>
</feature>
<name>A0A6A6S0D5_9PLEO</name>